<evidence type="ECO:0000259" key="1">
    <source>
        <dbReference type="Pfam" id="PF09722"/>
    </source>
</evidence>
<evidence type="ECO:0000313" key="2">
    <source>
        <dbReference type="EMBL" id="SFU72590.1"/>
    </source>
</evidence>
<dbReference type="AlphaFoldDB" id="A0A1I7II35"/>
<feature type="domain" description="Antitoxin Xre/MbcA/ParS-like toxin-binding" evidence="1">
    <location>
        <begin position="38"/>
        <end position="85"/>
    </location>
</feature>
<dbReference type="OrthoDB" id="428683at2"/>
<dbReference type="EMBL" id="FPBO01000008">
    <property type="protein sequence ID" value="SFU72590.1"/>
    <property type="molecule type" value="Genomic_DNA"/>
</dbReference>
<proteinExistence type="predicted"/>
<dbReference type="Pfam" id="PF09722">
    <property type="entry name" value="Xre_MbcA_ParS_C"/>
    <property type="match status" value="1"/>
</dbReference>
<sequence length="92" mass="10409">MPGATFPAQALLRTRVYVDGYNLYYGCPDVQQQVVARATRVVGSCGKAFKWLQVENPYFDGLVPIELLDTDDGAARVLAYITQYERDHPIRR</sequence>
<evidence type="ECO:0000313" key="3">
    <source>
        <dbReference type="Proteomes" id="UP000199391"/>
    </source>
</evidence>
<name>A0A1I7II35_9BURK</name>
<dbReference type="Proteomes" id="UP000199391">
    <property type="component" value="Unassembled WGS sequence"/>
</dbReference>
<protein>
    <recommendedName>
        <fullName evidence="1">Antitoxin Xre/MbcA/ParS-like toxin-binding domain-containing protein</fullName>
    </recommendedName>
</protein>
<keyword evidence="3" id="KW-1185">Reference proteome</keyword>
<accession>A0A1I7II35</accession>
<gene>
    <name evidence="2" type="ORF">SAMN05216552_100853</name>
</gene>
<dbReference type="InterPro" id="IPR024467">
    <property type="entry name" value="Xre/MbcA/ParS-like_toxin-bd"/>
</dbReference>
<organism evidence="2 3">
    <name type="scientific">Pseudoduganella namucuonensis</name>
    <dbReference type="NCBI Taxonomy" id="1035707"/>
    <lineage>
        <taxon>Bacteria</taxon>
        <taxon>Pseudomonadati</taxon>
        <taxon>Pseudomonadota</taxon>
        <taxon>Betaproteobacteria</taxon>
        <taxon>Burkholderiales</taxon>
        <taxon>Oxalobacteraceae</taxon>
        <taxon>Telluria group</taxon>
        <taxon>Pseudoduganella</taxon>
    </lineage>
</organism>
<reference evidence="3" key="1">
    <citation type="submission" date="2016-10" db="EMBL/GenBank/DDBJ databases">
        <authorList>
            <person name="Varghese N."/>
            <person name="Submissions S."/>
        </authorList>
    </citation>
    <scope>NUCLEOTIDE SEQUENCE [LARGE SCALE GENOMIC DNA]</scope>
    <source>
        <strain evidence="3">CGMCC 1.11014</strain>
    </source>
</reference>